<reference evidence="1" key="1">
    <citation type="submission" date="2021-01" db="EMBL/GenBank/DDBJ databases">
        <authorList>
            <person name="Corre E."/>
            <person name="Pelletier E."/>
            <person name="Niang G."/>
            <person name="Scheremetjew M."/>
            <person name="Finn R."/>
            <person name="Kale V."/>
            <person name="Holt S."/>
            <person name="Cochrane G."/>
            <person name="Meng A."/>
            <person name="Brown T."/>
            <person name="Cohen L."/>
        </authorList>
    </citation>
    <scope>NUCLEOTIDE SEQUENCE</scope>
    <source>
        <strain evidence="1">CCMP2084</strain>
    </source>
</reference>
<gene>
    <name evidence="1" type="ORF">ASEP1449_LOCUS1542</name>
</gene>
<accession>A0A7S2U657</accession>
<name>A0A7S2U657_9STRA</name>
<dbReference type="AlphaFoldDB" id="A0A7S2U657"/>
<organism evidence="1">
    <name type="scientific">Attheya septentrionalis</name>
    <dbReference type="NCBI Taxonomy" id="420275"/>
    <lineage>
        <taxon>Eukaryota</taxon>
        <taxon>Sar</taxon>
        <taxon>Stramenopiles</taxon>
        <taxon>Ochrophyta</taxon>
        <taxon>Bacillariophyta</taxon>
        <taxon>Coscinodiscophyceae</taxon>
        <taxon>Chaetocerotophycidae</taxon>
        <taxon>Chaetocerotales</taxon>
        <taxon>Attheyaceae</taxon>
        <taxon>Attheya</taxon>
    </lineage>
</organism>
<dbReference type="EMBL" id="HBHQ01002418">
    <property type="protein sequence ID" value="CAD9809719.1"/>
    <property type="molecule type" value="Transcribed_RNA"/>
</dbReference>
<sequence length="146" mass="16060">MNSVIACDEVVTHEEKDNTSTISPTCTFIILSCSADGSVDRVIRKILRNLKNCNKSQDEGSPSSPKPNNESIAIALLGHARCDNSANQMKDTIFNYGRKFHKCIEVATTSSEINVTERLEVQVELEGPDEPGGFDEWVNKNASPDM</sequence>
<proteinExistence type="predicted"/>
<evidence type="ECO:0000313" key="1">
    <source>
        <dbReference type="EMBL" id="CAD9809719.1"/>
    </source>
</evidence>
<protein>
    <submittedName>
        <fullName evidence="1">Uncharacterized protein</fullName>
    </submittedName>
</protein>